<sequence>MKKKWLRFGIVGAVLATALVATNDVKADTAIYRLYNPSLKEHLFTADQNEYNVLASRGWSQEGQSWIAPDEGVAVTRLYSKITHKHLYTTDANEIMVLTASGAWTQDAMSFYSGGSIPIYRLYHAGIQTHLLTADTNEYSVLSGAWNPEGIKLYAKLLPGQSTQTVNPFLVGTWTNDLGQSLTVSADGSVVDSYSGATAQVTVKSVSQSGVIEGGVSSGYGIYAIPANVTDPVYSSVDSRDRIIAGQGVQASVADAHPYYRN</sequence>
<comment type="caution">
    <text evidence="3">The sequence shown here is derived from an EMBL/GenBank/DDBJ whole genome shotgun (WGS) entry which is preliminary data.</text>
</comment>
<dbReference type="Proteomes" id="UP000809081">
    <property type="component" value="Unassembled WGS sequence"/>
</dbReference>
<name>A0ABS2PNZ3_9STRE</name>
<evidence type="ECO:0000313" key="3">
    <source>
        <dbReference type="EMBL" id="MBM7636681.1"/>
    </source>
</evidence>
<dbReference type="Pfam" id="PF18885">
    <property type="entry name" value="DUF5648"/>
    <property type="match status" value="1"/>
</dbReference>
<evidence type="ECO:0000313" key="4">
    <source>
        <dbReference type="Proteomes" id="UP000809081"/>
    </source>
</evidence>
<evidence type="ECO:0000256" key="1">
    <source>
        <dbReference type="SAM" id="SignalP"/>
    </source>
</evidence>
<protein>
    <recommendedName>
        <fullName evidence="2">DUF5648 domain-containing protein</fullName>
    </recommendedName>
</protein>
<dbReference type="InterPro" id="IPR043708">
    <property type="entry name" value="DUF5648"/>
</dbReference>
<feature type="domain" description="DUF5648" evidence="2">
    <location>
        <begin position="31"/>
        <end position="155"/>
    </location>
</feature>
<reference evidence="3 4" key="1">
    <citation type="submission" date="2021-01" db="EMBL/GenBank/DDBJ databases">
        <title>Genomic Encyclopedia of Type Strains, Phase IV (KMG-IV): sequencing the most valuable type-strain genomes for metagenomic binning, comparative biology and taxonomic classification.</title>
        <authorList>
            <person name="Goeker M."/>
        </authorList>
    </citation>
    <scope>NUCLEOTIDE SEQUENCE [LARGE SCALE GENOMIC DNA]</scope>
    <source>
        <strain evidence="3 4">DSM 27513</strain>
    </source>
</reference>
<organism evidence="3 4">
    <name type="scientific">Streptococcus saliviloxodontae</name>
    <dbReference type="NCBI Taxonomy" id="1349416"/>
    <lineage>
        <taxon>Bacteria</taxon>
        <taxon>Bacillati</taxon>
        <taxon>Bacillota</taxon>
        <taxon>Bacilli</taxon>
        <taxon>Lactobacillales</taxon>
        <taxon>Streptococcaceae</taxon>
        <taxon>Streptococcus</taxon>
    </lineage>
</organism>
<gene>
    <name evidence="3" type="ORF">JOC31_001505</name>
</gene>
<proteinExistence type="predicted"/>
<keyword evidence="1" id="KW-0732">Signal</keyword>
<dbReference type="RefSeq" id="WP_205017549.1">
    <property type="nucleotide sequence ID" value="NZ_JAFBEI010000032.1"/>
</dbReference>
<accession>A0ABS2PNZ3</accession>
<dbReference type="EMBL" id="JAFBEI010000032">
    <property type="protein sequence ID" value="MBM7636681.1"/>
    <property type="molecule type" value="Genomic_DNA"/>
</dbReference>
<keyword evidence="4" id="KW-1185">Reference proteome</keyword>
<feature type="signal peptide" evidence="1">
    <location>
        <begin position="1"/>
        <end position="27"/>
    </location>
</feature>
<feature type="chain" id="PRO_5046777592" description="DUF5648 domain-containing protein" evidence="1">
    <location>
        <begin position="28"/>
        <end position="262"/>
    </location>
</feature>
<evidence type="ECO:0000259" key="2">
    <source>
        <dbReference type="Pfam" id="PF18885"/>
    </source>
</evidence>